<feature type="transmembrane region" description="Helical" evidence="3">
    <location>
        <begin position="2798"/>
        <end position="2821"/>
    </location>
</feature>
<keyword evidence="3" id="KW-1133">Transmembrane helix</keyword>
<keyword evidence="1" id="KW-0863">Zinc-finger</keyword>
<evidence type="ECO:0000256" key="3">
    <source>
        <dbReference type="SAM" id="Phobius"/>
    </source>
</evidence>
<evidence type="ECO:0000259" key="4">
    <source>
        <dbReference type="PROSITE" id="PS50158"/>
    </source>
</evidence>
<feature type="compositionally biased region" description="Basic and acidic residues" evidence="2">
    <location>
        <begin position="1759"/>
        <end position="1789"/>
    </location>
</feature>
<evidence type="ECO:0000256" key="1">
    <source>
        <dbReference type="PROSITE-ProRule" id="PRU00047"/>
    </source>
</evidence>
<dbReference type="CDD" id="cd09272">
    <property type="entry name" value="RNase_HI_RT_Ty1"/>
    <property type="match status" value="1"/>
</dbReference>
<feature type="region of interest" description="Disordered" evidence="2">
    <location>
        <begin position="74"/>
        <end position="164"/>
    </location>
</feature>
<feature type="domain" description="CCHC-type" evidence="4">
    <location>
        <begin position="1788"/>
        <end position="1803"/>
    </location>
</feature>
<evidence type="ECO:0000313" key="5">
    <source>
        <dbReference type="EMBL" id="CAK0881120.1"/>
    </source>
</evidence>
<feature type="compositionally biased region" description="Pro residues" evidence="2">
    <location>
        <begin position="2386"/>
        <end position="2399"/>
    </location>
</feature>
<dbReference type="PANTHER" id="PTHR11439">
    <property type="entry name" value="GAG-POL-RELATED RETROTRANSPOSON"/>
    <property type="match status" value="1"/>
</dbReference>
<feature type="compositionally biased region" description="Pro residues" evidence="2">
    <location>
        <begin position="2354"/>
        <end position="2363"/>
    </location>
</feature>
<feature type="compositionally biased region" description="Basic and acidic residues" evidence="2">
    <location>
        <begin position="117"/>
        <end position="139"/>
    </location>
</feature>
<keyword evidence="6" id="KW-1185">Reference proteome</keyword>
<evidence type="ECO:0000256" key="2">
    <source>
        <dbReference type="SAM" id="MobiDB-lite"/>
    </source>
</evidence>
<feature type="compositionally biased region" description="Low complexity" evidence="2">
    <location>
        <begin position="2365"/>
        <end position="2385"/>
    </location>
</feature>
<accession>A0ABN9W4U6</accession>
<dbReference type="InterPro" id="IPR001878">
    <property type="entry name" value="Znf_CCHC"/>
</dbReference>
<dbReference type="EMBL" id="CAUYUJ010018155">
    <property type="protein sequence ID" value="CAK0881120.1"/>
    <property type="molecule type" value="Genomic_DNA"/>
</dbReference>
<dbReference type="PANTHER" id="PTHR11439:SF483">
    <property type="entry name" value="PEPTIDE SYNTHASE GLIP-LIKE, PUTATIVE (AFU_ORTHOLOGUE AFUA_3G12920)-RELATED"/>
    <property type="match status" value="1"/>
</dbReference>
<feature type="region of interest" description="Disordered" evidence="2">
    <location>
        <begin position="935"/>
        <end position="964"/>
    </location>
</feature>
<name>A0ABN9W4U6_9DINO</name>
<keyword evidence="1" id="KW-0862">Zinc</keyword>
<feature type="compositionally biased region" description="Basic and acidic residues" evidence="2">
    <location>
        <begin position="943"/>
        <end position="957"/>
    </location>
</feature>
<reference evidence="5" key="1">
    <citation type="submission" date="2023-10" db="EMBL/GenBank/DDBJ databases">
        <authorList>
            <person name="Chen Y."/>
            <person name="Shah S."/>
            <person name="Dougan E. K."/>
            <person name="Thang M."/>
            <person name="Chan C."/>
        </authorList>
    </citation>
    <scope>NUCLEOTIDE SEQUENCE [LARGE SCALE GENOMIC DNA]</scope>
</reference>
<proteinExistence type="predicted"/>
<keyword evidence="1" id="KW-0479">Metal-binding</keyword>
<dbReference type="Proteomes" id="UP001189429">
    <property type="component" value="Unassembled WGS sequence"/>
</dbReference>
<dbReference type="PROSITE" id="PS50158">
    <property type="entry name" value="ZF_CCHC"/>
    <property type="match status" value="1"/>
</dbReference>
<feature type="region of interest" description="Disordered" evidence="2">
    <location>
        <begin position="1807"/>
        <end position="1834"/>
    </location>
</feature>
<evidence type="ECO:0000313" key="6">
    <source>
        <dbReference type="Proteomes" id="UP001189429"/>
    </source>
</evidence>
<comment type="caution">
    <text evidence="5">The sequence shown here is derived from an EMBL/GenBank/DDBJ whole genome shotgun (WGS) entry which is preliminary data.</text>
</comment>
<organism evidence="5 6">
    <name type="scientific">Prorocentrum cordatum</name>
    <dbReference type="NCBI Taxonomy" id="2364126"/>
    <lineage>
        <taxon>Eukaryota</taxon>
        <taxon>Sar</taxon>
        <taxon>Alveolata</taxon>
        <taxon>Dinophyceae</taxon>
        <taxon>Prorocentrales</taxon>
        <taxon>Prorocentraceae</taxon>
        <taxon>Prorocentrum</taxon>
    </lineage>
</organism>
<feature type="compositionally biased region" description="Low complexity" evidence="2">
    <location>
        <begin position="1820"/>
        <end position="1834"/>
    </location>
</feature>
<feature type="region of interest" description="Disordered" evidence="2">
    <location>
        <begin position="1733"/>
        <end position="1789"/>
    </location>
</feature>
<keyword evidence="3" id="KW-0472">Membrane</keyword>
<feature type="region of interest" description="Disordered" evidence="2">
    <location>
        <begin position="2323"/>
        <end position="2423"/>
    </location>
</feature>
<protein>
    <recommendedName>
        <fullName evidence="4">CCHC-type domain-containing protein</fullName>
    </recommendedName>
</protein>
<keyword evidence="3" id="KW-0812">Transmembrane</keyword>
<gene>
    <name evidence="5" type="ORF">PCOR1329_LOCUS64057</name>
</gene>
<feature type="region of interest" description="Disordered" evidence="2">
    <location>
        <begin position="180"/>
        <end position="200"/>
    </location>
</feature>
<feature type="compositionally biased region" description="Basic and acidic residues" evidence="2">
    <location>
        <begin position="180"/>
        <end position="198"/>
    </location>
</feature>
<sequence>MVQRYEEQTTEKVMESTKKSVISTRLVPQKLREHLMLNVTRFTTYALVRAEVLNHSGSKQAALALNGPAPMDLDALTFGKQGNDGNSKNSRGEDNRGKGCGHGGTSQRKSCLKKGHALKECRKAAQDMKGSKVNEDGPRRISKGTGRGNDETGKTNAPTPELTDKDEGCVFMIGAGEGGEFDRAEKLDRNEESEKGPNYDEYENDERLLISINNFLPGGMIETVRVEVFGTKQSVRCQFDVRDVHKTIIAVGGLTKGSQGAWFDDGGGAVLNPTVSKNIEELMKEEGADDACDPPGLLLRDAEAETDVVTILVVVQKPEDCVAAVMVIHKGPSEYVNSAVESYIDVWGPADIILKGDQGASLQAVTTAVKNSELETNLSVKIVPKSLIVPWLARPVGYLLTRRDESGEIIVGASRGIEHARTMKLSTPVGHHFGEVHDLDAEVTGCEIVAGGDVAPTAPRLEGPMEIGIIMPISREGDRRVYEEIEPMVNYEKPVGNGVYRDAYTGEELLKELVVNGRAKEMKSMEEFEVFEWVPFGDWMQPFDTKWIDSKKYDLQTGEWIVRRILKQKRLVRYLKGAAGMVIFYPYLEAAFKVTAPADADWAGMIHRCGVGRVRHLQTKWIWHRDLVRDGEIEMEKVNAKEQVVDIGTRPMDEETLKRHLKTLWLISITATSRKRPEVLVKVLAAMASTSATEASVGYYYGDGVNINVSIANEFSWWSCLSHPLGTMIAEAVSYSVLVVKAKQDGVVGGDTGYAVSTSIIRGGGFARTPSKRRGRDVSPESELHAKKKMMSVILQGPVTYKSRSKGYRYADGRDTPLVIARLGGLEFELDLVHIPWMYSMTLPDYYDKEIIEMLTPALNPGSDPRWARVNVEAYRTTAMDAISAADLPRPPEELSNHIETSMLEATTKSIAEPAQLIPHLSTNVHFQALIQQRRNIPNDNAQSRRDVSKQIRQEMRRQKRATRRAQISTILEDYRGLKRITTIKSGRKRTLITEMRGKGDAKHASRDSIANVFADFYENLYHTPLEVCKLCQALLDMIRCSTHPGTCHAVYTMLALSVARMLDYDMRLCPPWALTSALQRAAAAVQEVLEALAAQRLDLDSMAIAGVHTFLGGFGIWPADLPHARVAYWACHVAVQADVTEVASRLGRPAAVHPDAPLAARARDELASCGLQLCPRRIDFTADARLEYEAGPWVTELSAETVFDFHAEVDDAPGGHMPLLLASQDPATEGHDLGGRRRLAARAYRGLAALAATRLWGRLSAARQARLLAGGGLGAGFWNGFLREGETALTDAVFVVMFRRRLLLNLLSAPVACAFRYSGAAGDERAGTCCGRPLDVAGLHAWQCPVGPHRIRLHNEIVRTLAEWISSHGGYADQERCVPELYQQEAGSELREARLDLVVSWLGMPVPVRMDVTFRSADPSGPAARTIGHAAIGAETHQRERYGDAVVPFAVEAEGRLGPQAQRFVADMAAAARRVAVLPGEASGRLGSDFARKLSERLSGDLTARMADLLLAAAEGAGVGPWLGARQLLMAALDVVDVRTDMRLQRFDGADERWGDWSLRFEAYTALLGMGDLMTEAANRRDPLPNDQLGDLARAVSQRLWHLLITWRDGKSPGVVELSRKNGLEAWRQLKIEYESRSGNRWTAMLRFILNPQDKWAKDRESGIDFFQSLTAWEAIVAEYVDQSGEAVSDNVRVSVLLEHAPEPYREVLRQAPEDVKLAFIAARSHIRGYYNQGKSQGKVGKMGKTDKSGRTGNNPKGGKDSKTKSKNRDGKHGHGKGQAEHFEGECGHCGKWGHKRADCRKKKADDAKKETGNTRAVQGDAAAAGSGQQQSDGTVAKFGGSILIDSGSDDHLCRHMFVPEAPVNSAADAPRLFDVQQKPLPTAGLRGVEMTMQEGIKATADFLAADVNDDLLSMGKLLRQGCKFNLSLEDGLYMTNGHRSVQLELERNSLRLPIVSAGPAAAAHHCRGAAEQQEVATAPVLTAESSVGALRTRLRELFMPIYGAKLELWERLIVAEAAHRRAEAEKQHKLAVKEQLGIHHDPVEARQLPVPKAPSAEEERQHRLTHLPAAPWCEECVRGKAPDAPHSLVRLEDSDQKHPLISYDFGFCKTADEEGDLTKVEDTYATMLVGFSSDTGVVKVIPCPSKAASPYAIAGIKSFVQRLETGKCRLRTDTEQATKAILDGVVSELTGRITPELTPKHSSQSNPAEAAVKIVEGQTRALRLDLEKRYGTKGDICNFGEAVLYRIARPAHRGLAGGRRLRRGEAQWGGGIWVGRSDESQEHLVVTPRGLDRARTVRRLPEGKQTDKELLLTVTGLPWAARAAPERSKRRRAPQQVATELPKADAQLQPGAPQPQQPGPPEGGAAPAQPQAPQQAPPAAAAAPPQPQPPAPAPPAPSDVVMGAAPSQAARREVSPAAEVSEGKRARVAAVHALDVGNVDDSPDAFWEEVSDEVEDPTDGMFDVDMQDELDKRLTLEHLQSLLDHGVGEDIPKSEARGMKHITTRWEKQWRWKPALRDLLGRMLSGPTVGAFTALKRLVRYLLGTRDAVNWLPRPTEGTNVELVGFGDSDWAGDLQTRRSQSSGKIEIDGVPMHSFSRRQGIVATSSGVAEYYAATAVAEYILYFKSLLEFMGFSVAATLLTDSSAARGIARREGVGKVRSLEARVLWLQQAIKRKLMGLGTVGTDDNKADLGTKILGHDRFVKLRALNGIYADMGQVAESDQQSEEVDIDVGAAARVRRSRSAAGSPGANRSAALAMITAAATLLQGCEGQTAHYDGYYYDTEVCSKDGIVASDWTSYFLIVVVWALVVAAVSGYAGFRYAGLRDPEWLLVPPEPDTTLKEMRPADMVDATIPSVPASSVMTRPSQTRRSVSTQSQTTYKWKWAAPRFQPVQDHAHGVFLEVRVDNARGLFLD</sequence>